<feature type="compositionally biased region" description="Polar residues" evidence="1">
    <location>
        <begin position="578"/>
        <end position="591"/>
    </location>
</feature>
<feature type="region of interest" description="Disordered" evidence="1">
    <location>
        <begin position="1"/>
        <end position="90"/>
    </location>
</feature>
<feature type="domain" description="Nitrogen regulatory protein areA GATA-like" evidence="2">
    <location>
        <begin position="477"/>
        <end position="504"/>
    </location>
</feature>
<feature type="region of interest" description="Disordered" evidence="1">
    <location>
        <begin position="1039"/>
        <end position="1085"/>
    </location>
</feature>
<feature type="compositionally biased region" description="Polar residues" evidence="1">
    <location>
        <begin position="723"/>
        <end position="742"/>
    </location>
</feature>
<protein>
    <submittedName>
        <fullName evidence="3">Protein phosphatase regulator REG1</fullName>
    </submittedName>
</protein>
<feature type="region of interest" description="Disordered" evidence="1">
    <location>
        <begin position="324"/>
        <end position="445"/>
    </location>
</feature>
<feature type="compositionally biased region" description="Low complexity" evidence="1">
    <location>
        <begin position="1055"/>
        <end position="1065"/>
    </location>
</feature>
<dbReference type="AlphaFoldDB" id="A0A161HK74"/>
<feature type="region of interest" description="Disordered" evidence="1">
    <location>
        <begin position="927"/>
        <end position="969"/>
    </location>
</feature>
<evidence type="ECO:0000313" key="3">
    <source>
        <dbReference type="EMBL" id="ANB13317.1"/>
    </source>
</evidence>
<accession>A0A161HK74</accession>
<feature type="compositionally biased region" description="Basic residues" evidence="1">
    <location>
        <begin position="788"/>
        <end position="797"/>
    </location>
</feature>
<feature type="compositionally biased region" description="Low complexity" evidence="1">
    <location>
        <begin position="367"/>
        <end position="377"/>
    </location>
</feature>
<dbReference type="PANTHER" id="PTHR28051">
    <property type="entry name" value="PROTEIN MTL1-RELATED"/>
    <property type="match status" value="1"/>
</dbReference>
<dbReference type="RefSeq" id="XP_018735794.1">
    <property type="nucleotide sequence ID" value="XM_018878497.1"/>
</dbReference>
<dbReference type="InterPro" id="IPR013860">
    <property type="entry name" value="AreA_GATA"/>
</dbReference>
<feature type="compositionally biased region" description="Low complexity" evidence="1">
    <location>
        <begin position="34"/>
        <end position="56"/>
    </location>
</feature>
<feature type="region of interest" description="Disordered" evidence="1">
    <location>
        <begin position="702"/>
        <end position="751"/>
    </location>
</feature>
<feature type="region of interest" description="Disordered" evidence="1">
    <location>
        <begin position="569"/>
        <end position="600"/>
    </location>
</feature>
<feature type="compositionally biased region" description="Low complexity" evidence="1">
    <location>
        <begin position="702"/>
        <end position="722"/>
    </location>
</feature>
<feature type="compositionally biased region" description="Low complexity" evidence="1">
    <location>
        <begin position="75"/>
        <end position="90"/>
    </location>
</feature>
<feature type="compositionally biased region" description="Low complexity" evidence="1">
    <location>
        <begin position="430"/>
        <end position="444"/>
    </location>
</feature>
<feature type="compositionally biased region" description="Polar residues" evidence="1">
    <location>
        <begin position="347"/>
        <end position="366"/>
    </location>
</feature>
<dbReference type="GO" id="GO:0007039">
    <property type="term" value="P:protein catabolic process in the vacuole"/>
    <property type="evidence" value="ECO:0007669"/>
    <property type="project" value="TreeGrafter"/>
</dbReference>
<dbReference type="PANTHER" id="PTHR28051:SF1">
    <property type="entry name" value="PROTEIN MTL1-RELATED"/>
    <property type="match status" value="1"/>
</dbReference>
<gene>
    <name evidence="3" type="primary">REG1</name>
    <name evidence="3" type="ORF">AWJ20_1603</name>
</gene>
<evidence type="ECO:0000313" key="4">
    <source>
        <dbReference type="Proteomes" id="UP000189580"/>
    </source>
</evidence>
<organism evidence="3 4">
    <name type="scientific">Sugiyamaella lignohabitans</name>
    <dbReference type="NCBI Taxonomy" id="796027"/>
    <lineage>
        <taxon>Eukaryota</taxon>
        <taxon>Fungi</taxon>
        <taxon>Dikarya</taxon>
        <taxon>Ascomycota</taxon>
        <taxon>Saccharomycotina</taxon>
        <taxon>Dipodascomycetes</taxon>
        <taxon>Dipodascales</taxon>
        <taxon>Trichomonascaceae</taxon>
        <taxon>Sugiyamaella</taxon>
    </lineage>
</organism>
<keyword evidence="4" id="KW-1185">Reference proteome</keyword>
<evidence type="ECO:0000256" key="1">
    <source>
        <dbReference type="SAM" id="MobiDB-lite"/>
    </source>
</evidence>
<evidence type="ECO:0000259" key="2">
    <source>
        <dbReference type="Pfam" id="PF08550"/>
    </source>
</evidence>
<dbReference type="OrthoDB" id="5563539at2759"/>
<proteinExistence type="predicted"/>
<dbReference type="GeneID" id="30033424"/>
<feature type="compositionally biased region" description="Low complexity" evidence="1">
    <location>
        <begin position="931"/>
        <end position="942"/>
    </location>
</feature>
<dbReference type="InterPro" id="IPR052292">
    <property type="entry name" value="Glucose_repression_reg"/>
</dbReference>
<dbReference type="KEGG" id="slb:AWJ20_1603"/>
<feature type="compositionally biased region" description="Acidic residues" evidence="1">
    <location>
        <begin position="811"/>
        <end position="844"/>
    </location>
</feature>
<name>A0A161HK74_9ASCO</name>
<dbReference type="EMBL" id="CP014501">
    <property type="protein sequence ID" value="ANB13317.1"/>
    <property type="molecule type" value="Genomic_DNA"/>
</dbReference>
<sequence>MVPYPQIYPNPTVQRPISNARPSPHSFRCPTRQHPNSSVPSPASSSNSSSTSHAVPLLSLGLDNEPPALTPKPSTPSSAPSDLSSRGASTFLPPAASVSTAAAAAPASASSAWPSASTSTATAPTSLSPSRILHGVIDAKNPNPDYHAKPVNNVLVLDRVKGSSVSIDTIRGQKTSSVTGRAADSTSVDSFSTVKNVKTANATVALSLDQSNLKSQHTVSKSAQQKQSSSNYTMTGVPNGTAYPVIAAGSISTGQQEQQQQEEVRNTNLDEISNAVTADCETSFQKSSFALKRTKSLGLFDASMRPSMAADLVGTMEDYPHLHAAAKSGSPGNTPAVVSSSSSSSSTLTNSYFPPISSAPNSSKLHQQTNPNPSQQTPSPPPSIGHVSSTTLKPEATDSRQLQPQSTSSIVTPALSASSSSTLEDDEHGSYGSSSPSIPGTPEIIVPPLDDSVIQYEPSRHVDYLSHNWKESDISSSWRYIVLRRKDMANSARLENASWRTWTKAKYNLKTVAPESVNWLKDYDVTWLYGPLYDEPHHTYSISPDNKSLIKGPGSKDNLRLDKGKSVNLHIGPESEAGDSNENSRNTSPSHSAHPAKPILKKRSVSQMMLSRPPLITHNSCNGTPTCNCTHHRNMTHEAANAATSNHSTGDGVSTYLRHHNYRHRPHAGHSNENISHLINQQYYQAANSHRAIDDFLLSPSGSTAGDSSSISSISSGTQGTSNVIASNAANHGVNSNHETNQPSPPPAPAKVRHIHFNNRVEQCIAVDHSFSDDEDEEGDRKMSDRGRSRHSSKHKKVQSEGRPQFGLGGDSDDSDSEQDEDEYDDEDEDEEIDDDNGEEEDEEDDAGFFFMVRSASSASIHNLPKGSYRNIALLPATTLKYQVDEAEREARQQATANSVAFAMSHNTVNHRHAYSTYDYNSVYVSPAPSPSHSPSHSLSSSDILQGPTGNSIVSVSTTSPTQTDTTNAVGELSNSYSISTTVLLDSLPSVPAASSQGATTSFNDMNVPESEFVEDTSAPVPTKVTTPPAGEPLLSLGLQAPPPTASKTVATTHSSQVNVVSSDNSPPPSRDESPAAALLEDNNRPRLGRINSAVSSAKGLANSLWNANWK</sequence>
<feature type="compositionally biased region" description="Low complexity" evidence="1">
    <location>
        <begin position="408"/>
        <end position="422"/>
    </location>
</feature>
<feature type="compositionally biased region" description="Polar residues" evidence="1">
    <location>
        <begin position="9"/>
        <end position="21"/>
    </location>
</feature>
<dbReference type="Pfam" id="PF08550">
    <property type="entry name" value="GATA_AreA"/>
    <property type="match status" value="1"/>
</dbReference>
<dbReference type="Proteomes" id="UP000189580">
    <property type="component" value="Chromosome a"/>
</dbReference>
<dbReference type="GO" id="GO:0005773">
    <property type="term" value="C:vacuole"/>
    <property type="evidence" value="ECO:0007669"/>
    <property type="project" value="GOC"/>
</dbReference>
<feature type="region of interest" description="Disordered" evidence="1">
    <location>
        <begin position="769"/>
        <end position="844"/>
    </location>
</feature>
<dbReference type="GO" id="GO:0042149">
    <property type="term" value="P:cellular response to glucose starvation"/>
    <property type="evidence" value="ECO:0007669"/>
    <property type="project" value="TreeGrafter"/>
</dbReference>
<feature type="compositionally biased region" description="Low complexity" evidence="1">
    <location>
        <begin position="952"/>
        <end position="967"/>
    </location>
</feature>
<reference evidence="3 4" key="1">
    <citation type="submission" date="2016-02" db="EMBL/GenBank/DDBJ databases">
        <title>Complete genome sequence and transcriptome regulation of the pentose utilising yeast Sugiyamaella lignohabitans.</title>
        <authorList>
            <person name="Bellasio M."/>
            <person name="Peymann A."/>
            <person name="Valli M."/>
            <person name="Sipitzky M."/>
            <person name="Graf A."/>
            <person name="Sauer M."/>
            <person name="Marx H."/>
            <person name="Mattanovich D."/>
        </authorList>
    </citation>
    <scope>NUCLEOTIDE SEQUENCE [LARGE SCALE GENOMIC DNA]</scope>
    <source>
        <strain evidence="3 4">CBS 10342</strain>
    </source>
</reference>